<dbReference type="EMBL" id="JBJKTR010000002">
    <property type="protein sequence ID" value="KAL3376612.1"/>
    <property type="molecule type" value="Genomic_DNA"/>
</dbReference>
<sequence>RLNFVFPLFTLLSFLLLFFQLSFIIPNQIFILKSQTLLVNQLHLFKVSTKSVSSPGSFQSATLLYFRSFICCLDPTETNTLRRITRGTYYPDNCMVEIPSFDLCITQIQSQISGSIAAMEIEKKSNFLNIPITLDLNDELVRSGSSKRKEGSTMKVDETKIDKRRKVKHVVSGMIGNHVVNEEQEEMSEEELELCIFFNSFGM</sequence>
<keyword evidence="2" id="KW-1185">Reference proteome</keyword>
<reference evidence="1 2" key="1">
    <citation type="submission" date="2024-05" db="EMBL/GenBank/DDBJ databases">
        <title>De novo assembly of an allotetraploid wild potato.</title>
        <authorList>
            <person name="Hosaka A.J."/>
        </authorList>
    </citation>
    <scope>NUCLEOTIDE SEQUENCE [LARGE SCALE GENOMIC DNA]</scope>
    <source>
        <tissue evidence="1">Young leaves</tissue>
    </source>
</reference>
<accession>A0ABD2V633</accession>
<gene>
    <name evidence="1" type="ORF">AABB24_003178</name>
</gene>
<name>A0ABD2V633_9SOLN</name>
<organism evidence="1 2">
    <name type="scientific">Solanum stoloniferum</name>
    <dbReference type="NCBI Taxonomy" id="62892"/>
    <lineage>
        <taxon>Eukaryota</taxon>
        <taxon>Viridiplantae</taxon>
        <taxon>Streptophyta</taxon>
        <taxon>Embryophyta</taxon>
        <taxon>Tracheophyta</taxon>
        <taxon>Spermatophyta</taxon>
        <taxon>Magnoliopsida</taxon>
        <taxon>eudicotyledons</taxon>
        <taxon>Gunneridae</taxon>
        <taxon>Pentapetalae</taxon>
        <taxon>asterids</taxon>
        <taxon>lamiids</taxon>
        <taxon>Solanales</taxon>
        <taxon>Solanaceae</taxon>
        <taxon>Solanoideae</taxon>
        <taxon>Solaneae</taxon>
        <taxon>Solanum</taxon>
    </lineage>
</organism>
<evidence type="ECO:0000313" key="2">
    <source>
        <dbReference type="Proteomes" id="UP001627284"/>
    </source>
</evidence>
<proteinExistence type="predicted"/>
<protein>
    <submittedName>
        <fullName evidence="1">Uncharacterized protein</fullName>
    </submittedName>
</protein>
<evidence type="ECO:0000313" key="1">
    <source>
        <dbReference type="EMBL" id="KAL3376612.1"/>
    </source>
</evidence>
<comment type="caution">
    <text evidence="1">The sequence shown here is derived from an EMBL/GenBank/DDBJ whole genome shotgun (WGS) entry which is preliminary data.</text>
</comment>
<feature type="non-terminal residue" evidence="1">
    <location>
        <position position="1"/>
    </location>
</feature>
<dbReference type="Proteomes" id="UP001627284">
    <property type="component" value="Unassembled WGS sequence"/>
</dbReference>
<dbReference type="AlphaFoldDB" id="A0ABD2V633"/>